<evidence type="ECO:0000256" key="4">
    <source>
        <dbReference type="ARBA" id="ARBA00022729"/>
    </source>
</evidence>
<dbReference type="PANTHER" id="PTHR31279:SF18">
    <property type="entry name" value="PROTEIN EXORDIUM-LIKE 7"/>
    <property type="match status" value="1"/>
</dbReference>
<dbReference type="AlphaFoldDB" id="A0AAV5FDM9"/>
<dbReference type="PANTHER" id="PTHR31279">
    <property type="entry name" value="PROTEIN EXORDIUM-LIKE 5"/>
    <property type="match status" value="1"/>
</dbReference>
<feature type="compositionally biased region" description="Polar residues" evidence="6">
    <location>
        <begin position="101"/>
        <end position="113"/>
    </location>
</feature>
<comment type="subcellular location">
    <subcellularLocation>
        <location evidence="1">Secreted</location>
        <location evidence="1">Extracellular space</location>
        <location evidence="1">Apoplast</location>
    </subcellularLocation>
</comment>
<proteinExistence type="inferred from homology"/>
<evidence type="ECO:0000256" key="2">
    <source>
        <dbReference type="ARBA" id="ARBA00022523"/>
    </source>
</evidence>
<evidence type="ECO:0000313" key="8">
    <source>
        <dbReference type="Proteomes" id="UP001054889"/>
    </source>
</evidence>
<keyword evidence="4" id="KW-0732">Signal</keyword>
<protein>
    <submittedName>
        <fullName evidence="7">Uncharacterized protein</fullName>
    </submittedName>
</protein>
<gene>
    <name evidence="7" type="primary">gb20859</name>
    <name evidence="7" type="ORF">PR202_gb20859</name>
</gene>
<reference evidence="7" key="1">
    <citation type="journal article" date="2018" name="DNA Res.">
        <title>Multiple hybrid de novo genome assembly of finger millet, an orphan allotetraploid crop.</title>
        <authorList>
            <person name="Hatakeyama M."/>
            <person name="Aluri S."/>
            <person name="Balachadran M.T."/>
            <person name="Sivarajan S.R."/>
            <person name="Patrignani A."/>
            <person name="Gruter S."/>
            <person name="Poveda L."/>
            <person name="Shimizu-Inatsugi R."/>
            <person name="Baeten J."/>
            <person name="Francoijs K.J."/>
            <person name="Nataraja K.N."/>
            <person name="Reddy Y.A.N."/>
            <person name="Phadnis S."/>
            <person name="Ravikumar R.L."/>
            <person name="Schlapbach R."/>
            <person name="Sreeman S.M."/>
            <person name="Shimizu K.K."/>
        </authorList>
    </citation>
    <scope>NUCLEOTIDE SEQUENCE</scope>
</reference>
<evidence type="ECO:0000256" key="1">
    <source>
        <dbReference type="ARBA" id="ARBA00004271"/>
    </source>
</evidence>
<dbReference type="Pfam" id="PF04674">
    <property type="entry name" value="Phi_1"/>
    <property type="match status" value="1"/>
</dbReference>
<dbReference type="Proteomes" id="UP001054889">
    <property type="component" value="Unassembled WGS sequence"/>
</dbReference>
<feature type="region of interest" description="Disordered" evidence="6">
    <location>
        <begin position="89"/>
        <end position="113"/>
    </location>
</feature>
<evidence type="ECO:0000256" key="5">
    <source>
        <dbReference type="ARBA" id="ARBA00023591"/>
    </source>
</evidence>
<accession>A0AAV5FDM9</accession>
<keyword evidence="3" id="KW-0964">Secreted</keyword>
<evidence type="ECO:0000313" key="7">
    <source>
        <dbReference type="EMBL" id="GJN32356.1"/>
    </source>
</evidence>
<name>A0AAV5FDM9_ELECO</name>
<dbReference type="InterPro" id="IPR006766">
    <property type="entry name" value="EXORDIUM-like"/>
</dbReference>
<evidence type="ECO:0000256" key="3">
    <source>
        <dbReference type="ARBA" id="ARBA00022525"/>
    </source>
</evidence>
<comment type="similarity">
    <text evidence="5">Belongs to the EXORDIUM family.</text>
</comment>
<dbReference type="EMBL" id="BQKI01000084">
    <property type="protein sequence ID" value="GJN32356.1"/>
    <property type="molecule type" value="Genomic_DNA"/>
</dbReference>
<comment type="caution">
    <text evidence="7">The sequence shown here is derived from an EMBL/GenBank/DDBJ whole genome shotgun (WGS) entry which is preliminary data.</text>
</comment>
<sequence>MPPCVSSAMLCRYPCKLCHALLGTISDSSQYNNNAPSFNWPESNQNVILQLLRYSTAGVQQFDPGESFYLHESPVICRWYPCLKNGVRSDGDSNPPKPQLAHSSQSSLRSTHPTKMGRLLPVQPFLLLLLLAAAAAVVRSAPVYGPDYLVDGNQLVDMQYHMGPVLSASPTNLYLIWYGRWDPAAQSVLRDFLASLSAAAPSPSVADWWARTPRLYTDQTGANVTGAFVVAGEHSDAGYSHGTSLRRADVQSVIRSAVYAYPDPLPLDPYGGAYLVLTSPDVAMDEFCRAVCGFHYFTFASVVGVTVPYAWVGNSAAQCPGKCAFPFAAAGNEYGNGNGQRQEVLRPPNGDVGVDGMVIVLGHELAEMATNPLVNAWYAGDTPTAPTEIADLCLGVYGDGGGAGVLVGNVSRAPDGTAYNVHGVNGRRFLLQWLWNPVRGACYGPNSTN</sequence>
<dbReference type="GO" id="GO:0048046">
    <property type="term" value="C:apoplast"/>
    <property type="evidence" value="ECO:0007669"/>
    <property type="project" value="UniProtKB-SubCell"/>
</dbReference>
<keyword evidence="8" id="KW-1185">Reference proteome</keyword>
<organism evidence="7 8">
    <name type="scientific">Eleusine coracana subsp. coracana</name>
    <dbReference type="NCBI Taxonomy" id="191504"/>
    <lineage>
        <taxon>Eukaryota</taxon>
        <taxon>Viridiplantae</taxon>
        <taxon>Streptophyta</taxon>
        <taxon>Embryophyta</taxon>
        <taxon>Tracheophyta</taxon>
        <taxon>Spermatophyta</taxon>
        <taxon>Magnoliopsida</taxon>
        <taxon>Liliopsida</taxon>
        <taxon>Poales</taxon>
        <taxon>Poaceae</taxon>
        <taxon>PACMAD clade</taxon>
        <taxon>Chloridoideae</taxon>
        <taxon>Cynodonteae</taxon>
        <taxon>Eleusininae</taxon>
        <taxon>Eleusine</taxon>
    </lineage>
</organism>
<evidence type="ECO:0000256" key="6">
    <source>
        <dbReference type="SAM" id="MobiDB-lite"/>
    </source>
</evidence>
<keyword evidence="2" id="KW-0052">Apoplast</keyword>
<reference evidence="7" key="2">
    <citation type="submission" date="2021-12" db="EMBL/GenBank/DDBJ databases">
        <title>Resequencing data analysis of finger millet.</title>
        <authorList>
            <person name="Hatakeyama M."/>
            <person name="Aluri S."/>
            <person name="Balachadran M.T."/>
            <person name="Sivarajan S.R."/>
            <person name="Poveda L."/>
            <person name="Shimizu-Inatsugi R."/>
            <person name="Schlapbach R."/>
            <person name="Sreeman S.M."/>
            <person name="Shimizu K.K."/>
        </authorList>
    </citation>
    <scope>NUCLEOTIDE SEQUENCE</scope>
</reference>